<organism evidence="2 3">
    <name type="scientific">Paraglaciecola agarilytica NO2</name>
    <dbReference type="NCBI Taxonomy" id="1125747"/>
    <lineage>
        <taxon>Bacteria</taxon>
        <taxon>Pseudomonadati</taxon>
        <taxon>Pseudomonadota</taxon>
        <taxon>Gammaproteobacteria</taxon>
        <taxon>Alteromonadales</taxon>
        <taxon>Alteromonadaceae</taxon>
        <taxon>Paraglaciecola</taxon>
    </lineage>
</organism>
<dbReference type="Proteomes" id="UP000008372">
    <property type="component" value="Unassembled WGS sequence"/>
</dbReference>
<reference evidence="2 3" key="1">
    <citation type="journal article" date="2014" name="Environ. Microbiol.">
        <title>Comparative genomics of the marine bacterial genus Glaciecola reveals the high degree of genomic diversity and genomic characteristic for cold adaptation.</title>
        <authorList>
            <person name="Qin Q.L."/>
            <person name="Xie B.B."/>
            <person name="Yu Y."/>
            <person name="Shu Y.L."/>
            <person name="Rong J.C."/>
            <person name="Zhang Y.J."/>
            <person name="Zhao D.L."/>
            <person name="Chen X.L."/>
            <person name="Zhang X.Y."/>
            <person name="Chen B."/>
            <person name="Zhou B.C."/>
            <person name="Zhang Y.Z."/>
        </authorList>
    </citation>
    <scope>NUCLEOTIDE SEQUENCE [LARGE SCALE GENOMIC DNA]</scope>
    <source>
        <strain evidence="2 3">NO2</strain>
    </source>
</reference>
<accession>A0ABQ0I157</accession>
<proteinExistence type="predicted"/>
<evidence type="ECO:0000256" key="1">
    <source>
        <dbReference type="SAM" id="MobiDB-lite"/>
    </source>
</evidence>
<evidence type="ECO:0008006" key="4">
    <source>
        <dbReference type="Google" id="ProtNLM"/>
    </source>
</evidence>
<dbReference type="EMBL" id="BAEK01000005">
    <property type="protein sequence ID" value="GAC03050.1"/>
    <property type="molecule type" value="Genomic_DNA"/>
</dbReference>
<evidence type="ECO:0000313" key="3">
    <source>
        <dbReference type="Proteomes" id="UP000008372"/>
    </source>
</evidence>
<protein>
    <recommendedName>
        <fullName evidence="4">KfrA N-terminal DNA-binding domain-containing protein</fullName>
    </recommendedName>
</protein>
<evidence type="ECO:0000313" key="2">
    <source>
        <dbReference type="EMBL" id="GAC03050.1"/>
    </source>
</evidence>
<feature type="region of interest" description="Disordered" evidence="1">
    <location>
        <begin position="76"/>
        <end position="101"/>
    </location>
</feature>
<dbReference type="RefSeq" id="WP_008301891.1">
    <property type="nucleotide sequence ID" value="NZ_BAEK01000005.1"/>
</dbReference>
<keyword evidence="3" id="KW-1185">Reference proteome</keyword>
<comment type="caution">
    <text evidence="2">The sequence shown here is derived from an EMBL/GenBank/DDBJ whole genome shotgun (WGS) entry which is preliminary data.</text>
</comment>
<feature type="compositionally biased region" description="Polar residues" evidence="1">
    <location>
        <begin position="78"/>
        <end position="87"/>
    </location>
</feature>
<gene>
    <name evidence="2" type="ORF">GAGA_0185</name>
</gene>
<name>A0ABQ0I157_9ALTE</name>
<sequence>MSKPKKKLSAQEKGKLNAKKIFDWLATNPNIPLYQGKVNKTAICKQHGVPKSTIETNSELRELFEINGPIEELASKQKLANPSNSQPAKEPVRVASDESTSMLEDKIDELEKSLSAIRLDLASEEFLLATGRYIPRLYNHFKEHG</sequence>